<keyword evidence="4 7" id="KW-0812">Transmembrane</keyword>
<dbReference type="GO" id="GO:0015109">
    <property type="term" value="F:chromate transmembrane transporter activity"/>
    <property type="evidence" value="ECO:0007669"/>
    <property type="project" value="InterPro"/>
</dbReference>
<evidence type="ECO:0000313" key="8">
    <source>
        <dbReference type="EMBL" id="QTD44486.1"/>
    </source>
</evidence>
<keyword evidence="6 7" id="KW-0472">Membrane</keyword>
<organism evidence="8 9">
    <name type="scientific">Ottowia testudinis</name>
    <dbReference type="NCBI Taxonomy" id="2816950"/>
    <lineage>
        <taxon>Bacteria</taxon>
        <taxon>Pseudomonadati</taxon>
        <taxon>Pseudomonadota</taxon>
        <taxon>Betaproteobacteria</taxon>
        <taxon>Burkholderiales</taxon>
        <taxon>Comamonadaceae</taxon>
        <taxon>Ottowia</taxon>
    </lineage>
</organism>
<dbReference type="KEGG" id="otd:J1M35_15490"/>
<dbReference type="PANTHER" id="PTHR43663">
    <property type="entry name" value="CHROMATE TRANSPORT PROTEIN-RELATED"/>
    <property type="match status" value="1"/>
</dbReference>
<dbReference type="GO" id="GO:0005886">
    <property type="term" value="C:plasma membrane"/>
    <property type="evidence" value="ECO:0007669"/>
    <property type="project" value="UniProtKB-SubCell"/>
</dbReference>
<name>A0A975CG59_9BURK</name>
<feature type="transmembrane region" description="Helical" evidence="7">
    <location>
        <begin position="54"/>
        <end position="76"/>
    </location>
</feature>
<dbReference type="InterPro" id="IPR003370">
    <property type="entry name" value="Chromate_transpt"/>
</dbReference>
<keyword evidence="3" id="KW-1003">Cell membrane</keyword>
<evidence type="ECO:0000256" key="1">
    <source>
        <dbReference type="ARBA" id="ARBA00004651"/>
    </source>
</evidence>
<dbReference type="EMBL" id="CP071796">
    <property type="protein sequence ID" value="QTD44486.1"/>
    <property type="molecule type" value="Genomic_DNA"/>
</dbReference>
<evidence type="ECO:0000256" key="7">
    <source>
        <dbReference type="SAM" id="Phobius"/>
    </source>
</evidence>
<evidence type="ECO:0000256" key="4">
    <source>
        <dbReference type="ARBA" id="ARBA00022692"/>
    </source>
</evidence>
<gene>
    <name evidence="8" type="ORF">J1M35_15490</name>
</gene>
<feature type="transmembrane region" description="Helical" evidence="7">
    <location>
        <begin position="88"/>
        <end position="114"/>
    </location>
</feature>
<reference evidence="8" key="1">
    <citation type="submission" date="2021-03" db="EMBL/GenBank/DDBJ databases">
        <title>Ottowia sp. 27C isolated from the cloaca of a Giant Asian pond turtle (Heosemys grandis).</title>
        <authorList>
            <person name="Spergser J."/>
            <person name="Busse H.-J."/>
        </authorList>
    </citation>
    <scope>NUCLEOTIDE SEQUENCE</scope>
    <source>
        <strain evidence="8">27C</strain>
    </source>
</reference>
<evidence type="ECO:0000256" key="5">
    <source>
        <dbReference type="ARBA" id="ARBA00022989"/>
    </source>
</evidence>
<evidence type="ECO:0000256" key="2">
    <source>
        <dbReference type="ARBA" id="ARBA00005262"/>
    </source>
</evidence>
<keyword evidence="5 7" id="KW-1133">Transmembrane helix</keyword>
<comment type="subcellular location">
    <subcellularLocation>
        <location evidence="1">Cell membrane</location>
        <topology evidence="1">Multi-pass membrane protein</topology>
    </subcellularLocation>
</comment>
<accession>A0A975CG59</accession>
<evidence type="ECO:0000256" key="6">
    <source>
        <dbReference type="ARBA" id="ARBA00023136"/>
    </source>
</evidence>
<evidence type="ECO:0000256" key="3">
    <source>
        <dbReference type="ARBA" id="ARBA00022475"/>
    </source>
</evidence>
<evidence type="ECO:0000313" key="9">
    <source>
        <dbReference type="Proteomes" id="UP000663903"/>
    </source>
</evidence>
<keyword evidence="9" id="KW-1185">Reference proteome</keyword>
<dbReference type="AlphaFoldDB" id="A0A975CG59"/>
<comment type="similarity">
    <text evidence="2">Belongs to the chromate ion transporter (CHR) (TC 2.A.51) family.</text>
</comment>
<protein>
    <submittedName>
        <fullName evidence="8">Chromate transporter</fullName>
    </submittedName>
</protein>
<proteinExistence type="inferred from homology"/>
<dbReference type="InterPro" id="IPR052518">
    <property type="entry name" value="CHR_Transporter"/>
</dbReference>
<dbReference type="RefSeq" id="WP_208008050.1">
    <property type="nucleotide sequence ID" value="NZ_CP071796.1"/>
</dbReference>
<feature type="transmembrane region" description="Helical" evidence="7">
    <location>
        <begin position="13"/>
        <end position="33"/>
    </location>
</feature>
<dbReference type="Proteomes" id="UP000663903">
    <property type="component" value="Chromosome"/>
</dbReference>
<dbReference type="Pfam" id="PF02417">
    <property type="entry name" value="Chromate_transp"/>
    <property type="match status" value="1"/>
</dbReference>
<sequence length="198" mass="21160">MSITLTAADWLELFTQFLSISLLAVGGAIATAPEMHRYLVGARGWLSEDQFNSSIAIAQAAPGPNVLFVGLMGWNVGLNAGGGPAGGWRAYALALLGVAVTMLGMLIPSGILTYTATRWAHKNRELRAVRAFKTGMAPLVVALLFATGWLLTAAHQQPARDWRLWLLTAATALIVWRTRLHLLWLIGAGAVLGMMGVV</sequence>
<feature type="transmembrane region" description="Helical" evidence="7">
    <location>
        <begin position="135"/>
        <end position="154"/>
    </location>
</feature>
<feature type="transmembrane region" description="Helical" evidence="7">
    <location>
        <begin position="174"/>
        <end position="197"/>
    </location>
</feature>
<dbReference type="PANTHER" id="PTHR43663:SF1">
    <property type="entry name" value="CHROMATE TRANSPORTER"/>
    <property type="match status" value="1"/>
</dbReference>